<keyword evidence="3" id="KW-1185">Reference proteome</keyword>
<name>A0A8X6KYZ2_TRICU</name>
<evidence type="ECO:0000313" key="2">
    <source>
        <dbReference type="EMBL" id="GFQ91670.1"/>
    </source>
</evidence>
<evidence type="ECO:0000256" key="1">
    <source>
        <dbReference type="SAM" id="MobiDB-lite"/>
    </source>
</evidence>
<protein>
    <submittedName>
        <fullName evidence="2">Uncharacterized protein</fullName>
    </submittedName>
</protein>
<accession>A0A8X6KYZ2</accession>
<evidence type="ECO:0000313" key="3">
    <source>
        <dbReference type="Proteomes" id="UP000887116"/>
    </source>
</evidence>
<dbReference type="EMBL" id="BMAO01023895">
    <property type="protein sequence ID" value="GFQ91670.1"/>
    <property type="molecule type" value="Genomic_DNA"/>
</dbReference>
<proteinExistence type="predicted"/>
<reference evidence="2" key="1">
    <citation type="submission" date="2020-07" db="EMBL/GenBank/DDBJ databases">
        <title>Multicomponent nature underlies the extraordinary mechanical properties of spider dragline silk.</title>
        <authorList>
            <person name="Kono N."/>
            <person name="Nakamura H."/>
            <person name="Mori M."/>
            <person name="Yoshida Y."/>
            <person name="Ohtoshi R."/>
            <person name="Malay A.D."/>
            <person name="Moran D.A.P."/>
            <person name="Tomita M."/>
            <person name="Numata K."/>
            <person name="Arakawa K."/>
        </authorList>
    </citation>
    <scope>NUCLEOTIDE SEQUENCE</scope>
</reference>
<dbReference type="AlphaFoldDB" id="A0A8X6KYZ2"/>
<feature type="region of interest" description="Disordered" evidence="1">
    <location>
        <begin position="17"/>
        <end position="36"/>
    </location>
</feature>
<dbReference type="OrthoDB" id="6427049at2759"/>
<dbReference type="Proteomes" id="UP000887116">
    <property type="component" value="Unassembled WGS sequence"/>
</dbReference>
<comment type="caution">
    <text evidence="2">The sequence shown here is derived from an EMBL/GenBank/DDBJ whole genome shotgun (WGS) entry which is preliminary data.</text>
</comment>
<organism evidence="2 3">
    <name type="scientific">Trichonephila clavata</name>
    <name type="common">Joro spider</name>
    <name type="synonym">Nephila clavata</name>
    <dbReference type="NCBI Taxonomy" id="2740835"/>
    <lineage>
        <taxon>Eukaryota</taxon>
        <taxon>Metazoa</taxon>
        <taxon>Ecdysozoa</taxon>
        <taxon>Arthropoda</taxon>
        <taxon>Chelicerata</taxon>
        <taxon>Arachnida</taxon>
        <taxon>Araneae</taxon>
        <taxon>Araneomorphae</taxon>
        <taxon>Entelegynae</taxon>
        <taxon>Araneoidea</taxon>
        <taxon>Nephilidae</taxon>
        <taxon>Trichonephila</taxon>
    </lineage>
</organism>
<gene>
    <name evidence="2" type="primary">AVEN_150521_1</name>
    <name evidence="2" type="ORF">TNCT_200161</name>
</gene>
<sequence length="123" mass="14103">MSISGCTRFLKECRQRSRGPSFELGDPSTEANVLTPNFPQSAPVYRTDGEPVLYKRIVEGIEKRKLAESSSLGYDSKEILKSIIWHLIKYPRRLNRAEAKSENYNLRANYIPRLGRKRSSGKK</sequence>